<evidence type="ECO:0000313" key="6">
    <source>
        <dbReference type="Proteomes" id="UP000473089"/>
    </source>
</evidence>
<gene>
    <name evidence="5" type="ORF">EXM42_05080</name>
</gene>
<feature type="domain" description="Cyclic nucleotide-binding" evidence="4">
    <location>
        <begin position="1"/>
        <end position="104"/>
    </location>
</feature>
<dbReference type="CDD" id="cd00038">
    <property type="entry name" value="CAP_ED"/>
    <property type="match status" value="1"/>
</dbReference>
<dbReference type="Proteomes" id="UP000473089">
    <property type="component" value="Unassembled WGS sequence"/>
</dbReference>
<organism evidence="5 6">
    <name type="scientific">Clostridium botulinum</name>
    <dbReference type="NCBI Taxonomy" id="1491"/>
    <lineage>
        <taxon>Bacteria</taxon>
        <taxon>Bacillati</taxon>
        <taxon>Bacillota</taxon>
        <taxon>Clostridia</taxon>
        <taxon>Eubacteriales</taxon>
        <taxon>Clostridiaceae</taxon>
        <taxon>Clostridium</taxon>
    </lineage>
</organism>
<dbReference type="Pfam" id="PF13545">
    <property type="entry name" value="HTH_Crp_2"/>
    <property type="match status" value="1"/>
</dbReference>
<dbReference type="GO" id="GO:0006355">
    <property type="term" value="P:regulation of DNA-templated transcription"/>
    <property type="evidence" value="ECO:0007669"/>
    <property type="project" value="InterPro"/>
</dbReference>
<dbReference type="PROSITE" id="PS50042">
    <property type="entry name" value="CNMP_BINDING_3"/>
    <property type="match status" value="1"/>
</dbReference>
<dbReference type="InterPro" id="IPR012318">
    <property type="entry name" value="HTH_CRP"/>
</dbReference>
<evidence type="ECO:0000256" key="2">
    <source>
        <dbReference type="ARBA" id="ARBA00023125"/>
    </source>
</evidence>
<dbReference type="AlphaFoldDB" id="A0A6M0SXE2"/>
<evidence type="ECO:0000256" key="3">
    <source>
        <dbReference type="ARBA" id="ARBA00023163"/>
    </source>
</evidence>
<dbReference type="SUPFAM" id="SSF51206">
    <property type="entry name" value="cAMP-binding domain-like"/>
    <property type="match status" value="1"/>
</dbReference>
<evidence type="ECO:0000259" key="4">
    <source>
        <dbReference type="PROSITE" id="PS50042"/>
    </source>
</evidence>
<accession>A0A6M0SXE2</accession>
<sequence>MVNKKKEELVFNPNAKTQYIGILISGHLYIEKNLPCGKVVPIFFKKSGEVFGEVALFSSTQTYPCNITAKRPSEIILISKENILKLLLSDILVMNNFLQLIANKALFLNLKTELLSYSSIQQKICYSLLNEFDAKENEIITLPFSKKTWAESLNVSRPSLYRELKSLENYNLLKCIDNNKIGIINAEGLANLIMSE</sequence>
<protein>
    <submittedName>
        <fullName evidence="5">Crp/Fnr family transcriptional regulator</fullName>
    </submittedName>
</protein>
<comment type="caution">
    <text evidence="5">The sequence shown here is derived from an EMBL/GenBank/DDBJ whole genome shotgun (WGS) entry which is preliminary data.</text>
</comment>
<evidence type="ECO:0000313" key="5">
    <source>
        <dbReference type="EMBL" id="NFA59783.1"/>
    </source>
</evidence>
<dbReference type="InterPro" id="IPR014710">
    <property type="entry name" value="RmlC-like_jellyroll"/>
</dbReference>
<dbReference type="Gene3D" id="2.60.120.10">
    <property type="entry name" value="Jelly Rolls"/>
    <property type="match status" value="1"/>
</dbReference>
<keyword evidence="1" id="KW-0805">Transcription regulation</keyword>
<dbReference type="SUPFAM" id="SSF46785">
    <property type="entry name" value="Winged helix' DNA-binding domain"/>
    <property type="match status" value="1"/>
</dbReference>
<name>A0A6M0SXE2_CLOBO</name>
<evidence type="ECO:0000256" key="1">
    <source>
        <dbReference type="ARBA" id="ARBA00023015"/>
    </source>
</evidence>
<reference evidence="5 6" key="1">
    <citation type="submission" date="2019-02" db="EMBL/GenBank/DDBJ databases">
        <title>Genome sequencing of Clostridium botulinum clinical isolates.</title>
        <authorList>
            <person name="Brunt J."/>
            <person name="Van Vliet A.H.M."/>
            <person name="Stringer S.C."/>
            <person name="Grant K.A."/>
            <person name="Carter A.C."/>
            <person name="Peck M.W."/>
        </authorList>
    </citation>
    <scope>NUCLEOTIDE SEQUENCE [LARGE SCALE GENOMIC DNA]</scope>
    <source>
        <strain evidence="5 6">R1125/03</strain>
    </source>
</reference>
<dbReference type="Pfam" id="PF00027">
    <property type="entry name" value="cNMP_binding"/>
    <property type="match status" value="1"/>
</dbReference>
<dbReference type="InterPro" id="IPR036390">
    <property type="entry name" value="WH_DNA-bd_sf"/>
</dbReference>
<keyword evidence="3" id="KW-0804">Transcription</keyword>
<keyword evidence="2" id="KW-0238">DNA-binding</keyword>
<dbReference type="InterPro" id="IPR000595">
    <property type="entry name" value="cNMP-bd_dom"/>
</dbReference>
<dbReference type="EMBL" id="SGJP01000008">
    <property type="protein sequence ID" value="NFA59783.1"/>
    <property type="molecule type" value="Genomic_DNA"/>
</dbReference>
<proteinExistence type="predicted"/>
<dbReference type="GO" id="GO:0003677">
    <property type="term" value="F:DNA binding"/>
    <property type="evidence" value="ECO:0007669"/>
    <property type="project" value="UniProtKB-KW"/>
</dbReference>
<dbReference type="InterPro" id="IPR018490">
    <property type="entry name" value="cNMP-bd_dom_sf"/>
</dbReference>